<dbReference type="EMBL" id="JAAQOM010000001">
    <property type="protein sequence ID" value="NIA52243.1"/>
    <property type="molecule type" value="Genomic_DNA"/>
</dbReference>
<evidence type="ECO:0000256" key="1">
    <source>
        <dbReference type="ARBA" id="ARBA00022801"/>
    </source>
</evidence>
<dbReference type="InterPro" id="IPR042301">
    <property type="entry name" value="GH115_sf"/>
</dbReference>
<dbReference type="InterPro" id="IPR029018">
    <property type="entry name" value="Hex-like_dom2"/>
</dbReference>
<evidence type="ECO:0000259" key="3">
    <source>
        <dbReference type="Pfam" id="PF17829"/>
    </source>
</evidence>
<evidence type="ECO:0000313" key="5">
    <source>
        <dbReference type="Proteomes" id="UP000716322"/>
    </source>
</evidence>
<sequence>MMKLKPLRTAILAACTSLAVLPAAHAVEVTEIARSGPGSLNLVGGAGVAAVAVDAHDDPLVGVAARLFADDVERVTGRRPVIGAKAVRGRPLIVAGTLGHNGLIDELAARGRLKDLDKVRGRWEATVSQMVERPFPGVERAFVIVGSDRRGAAYGLTQLSERIGVSPWYWWADAPVRRRTALAIRSGTPEATAPEVKYRGIFVNDEDWGMHAWAKQTFEPEAGGIGPKTYEKIFELMLRLRLNTIWPAMHEVSREFHAVRENVVLADKYGIVAGASHCEPMLYNNVKWNQKTRGPWNYLTNRDAIYKTWEEQATTRGGMEGMWTLGIRGIHDQGMQTPPGDMPGKLKLMGDVIRDQRSLIQRHVTTKWGPVAQAFVPYKEVLPIYDAGLALPDDVTLVWTDDNFGYIRRLSSPDERKRAGGAGVYWHLSYYGGPHSYLWINSTAPALLWEELHKAWDNDARTMWMLNVGDLKPMEIGVDYFARFAWSPTAFGPDSQPAFLRSFAAEHVGDALAPAVADLLTEFYRLGTIRKPELMVRAWALSLPREEAAELGRSYARLLEQEATLAAKVPADRRDAYVEMIGFPARVLGATGAIFMADRAARLGDDPAAQAAEIARQRAFLEREVDAYNHTVANGKWKGMMPGLVTADNLMAWNSQVRWPWGEPAGGGAPVARPVDEGRVWRAAADADRQSALGGARWTPVAGLGRTGRAVALTPAGLESSWAVTDDKAPALAFDVLAAAPGAGGDVLIDFMPTFRIYPGRKLRVGVSVDDGAPLVVDVPGSSGQEDESGAIRREGVQNNVVRARVAMPALAAGPHVVTIRAIDPGVVIDRVALPAPAPSR</sequence>
<dbReference type="Proteomes" id="UP000716322">
    <property type="component" value="Unassembled WGS sequence"/>
</dbReference>
<dbReference type="InterPro" id="IPR031924">
    <property type="entry name" value="GH115"/>
</dbReference>
<dbReference type="PANTHER" id="PTHR37842:SF2">
    <property type="entry name" value="GYLCOSYL HYDROLASE 115 C-TERMINAL DOMAIN-CONTAINING PROTEIN"/>
    <property type="match status" value="1"/>
</dbReference>
<protein>
    <recommendedName>
        <fullName evidence="3">Gylcosyl hydrolase 115 C-terminal domain-containing protein</fullName>
    </recommendedName>
</protein>
<evidence type="ECO:0000256" key="2">
    <source>
        <dbReference type="SAM" id="SignalP"/>
    </source>
</evidence>
<dbReference type="Gene3D" id="3.30.379.10">
    <property type="entry name" value="Chitobiase/beta-hexosaminidase domain 2-like"/>
    <property type="match status" value="1"/>
</dbReference>
<dbReference type="Pfam" id="PF17829">
    <property type="entry name" value="GH115_C"/>
    <property type="match status" value="1"/>
</dbReference>
<dbReference type="Pfam" id="PF15979">
    <property type="entry name" value="Glyco_hydro_115"/>
    <property type="match status" value="1"/>
</dbReference>
<feature type="domain" description="Gylcosyl hydrolase 115 C-terminal" evidence="3">
    <location>
        <begin position="683"/>
        <end position="834"/>
    </location>
</feature>
<feature type="signal peptide" evidence="2">
    <location>
        <begin position="1"/>
        <end position="26"/>
    </location>
</feature>
<proteinExistence type="predicted"/>
<dbReference type="Gene3D" id="2.60.120.1620">
    <property type="match status" value="1"/>
</dbReference>
<dbReference type="Gene3D" id="3.20.20.520">
    <property type="entry name" value="Glycosyl hydrolase family 115"/>
    <property type="match status" value="1"/>
</dbReference>
<dbReference type="PANTHER" id="PTHR37842">
    <property type="match status" value="1"/>
</dbReference>
<keyword evidence="5" id="KW-1185">Reference proteome</keyword>
<dbReference type="Gene3D" id="1.20.58.2150">
    <property type="match status" value="1"/>
</dbReference>
<gene>
    <name evidence="4" type="ORF">HAV22_01060</name>
</gene>
<organism evidence="4 5">
    <name type="scientific">Telluria antibiotica</name>
    <dbReference type="NCBI Taxonomy" id="2717319"/>
    <lineage>
        <taxon>Bacteria</taxon>
        <taxon>Pseudomonadati</taxon>
        <taxon>Pseudomonadota</taxon>
        <taxon>Betaproteobacteria</taxon>
        <taxon>Burkholderiales</taxon>
        <taxon>Oxalobacteraceae</taxon>
        <taxon>Telluria group</taxon>
        <taxon>Telluria</taxon>
    </lineage>
</organism>
<keyword evidence="2" id="KW-0732">Signal</keyword>
<comment type="caution">
    <text evidence="4">The sequence shown here is derived from an EMBL/GenBank/DDBJ whole genome shotgun (WGS) entry which is preliminary data.</text>
</comment>
<dbReference type="InterPro" id="IPR041437">
    <property type="entry name" value="GH115_C"/>
</dbReference>
<evidence type="ECO:0000313" key="4">
    <source>
        <dbReference type="EMBL" id="NIA52243.1"/>
    </source>
</evidence>
<reference evidence="4 5" key="1">
    <citation type="submission" date="2020-03" db="EMBL/GenBank/DDBJ databases">
        <title>Genome sequence of strain Massilia sp. TW-1.</title>
        <authorList>
            <person name="Chaudhary D.K."/>
        </authorList>
    </citation>
    <scope>NUCLEOTIDE SEQUENCE [LARGE SCALE GENOMIC DNA]</scope>
    <source>
        <strain evidence="4 5">TW-1</strain>
    </source>
</reference>
<name>A0ABX0P6J4_9BURK</name>
<feature type="chain" id="PRO_5045185149" description="Gylcosyl hydrolase 115 C-terminal domain-containing protein" evidence="2">
    <location>
        <begin position="27"/>
        <end position="841"/>
    </location>
</feature>
<keyword evidence="1" id="KW-0378">Hydrolase</keyword>
<accession>A0ABX0P6J4</accession>